<accession>A0A2Z4AHL1</accession>
<dbReference type="EMBL" id="CP029803">
    <property type="protein sequence ID" value="AWT60688.1"/>
    <property type="molecule type" value="Genomic_DNA"/>
</dbReference>
<gene>
    <name evidence="1" type="ORF">DF168_01906</name>
</gene>
<name>A0A2Z4AHL1_9BACT</name>
<proteinExistence type="predicted"/>
<evidence type="ECO:0000313" key="2">
    <source>
        <dbReference type="Proteomes" id="UP000247465"/>
    </source>
</evidence>
<protein>
    <submittedName>
        <fullName evidence="1">Uncharacterized protein</fullName>
    </submittedName>
</protein>
<organism evidence="1 2">
    <name type="scientific">Candidatus Moanibacter tarae</name>
    <dbReference type="NCBI Taxonomy" id="2200854"/>
    <lineage>
        <taxon>Bacteria</taxon>
        <taxon>Pseudomonadati</taxon>
        <taxon>Verrucomicrobiota</taxon>
        <taxon>Opitutia</taxon>
        <taxon>Puniceicoccales</taxon>
        <taxon>Puniceicoccales incertae sedis</taxon>
        <taxon>Candidatus Moanibacter</taxon>
    </lineage>
</organism>
<sequence>MHLENETIKRLEICRTEKVPYWDDSLFAQIGLKIYGEGFRPISSSTILPKNLKGGQAVFKETRGSPEGIFR</sequence>
<dbReference type="Proteomes" id="UP000247465">
    <property type="component" value="Chromosome"/>
</dbReference>
<dbReference type="AlphaFoldDB" id="A0A2Z4AHL1"/>
<evidence type="ECO:0000313" key="1">
    <source>
        <dbReference type="EMBL" id="AWT60688.1"/>
    </source>
</evidence>
<reference evidence="1 2" key="1">
    <citation type="submission" date="2018-06" db="EMBL/GenBank/DDBJ databases">
        <title>Draft Genome Sequence of a Novel Marine Bacterium Related to the Verrucomicrobia.</title>
        <authorList>
            <person name="Vosseberg J."/>
            <person name="Martijn J."/>
            <person name="Ettema T.J.G."/>
        </authorList>
    </citation>
    <scope>NUCLEOTIDE SEQUENCE [LARGE SCALE GENOMIC DNA]</scope>
    <source>
        <strain evidence="1">TARA_B100001123</strain>
    </source>
</reference>
<dbReference type="KEGG" id="mtar:DF168_01906"/>